<dbReference type="InterPro" id="IPR033731">
    <property type="entry name" value="GlyRS-like_core"/>
</dbReference>
<dbReference type="PANTHER" id="PTHR10745">
    <property type="entry name" value="GLYCYL-TRNA SYNTHETASE/DNA POLYMERASE SUBUNIT GAMMA-2"/>
    <property type="match status" value="1"/>
</dbReference>
<dbReference type="InterPro" id="IPR004154">
    <property type="entry name" value="Anticodon-bd"/>
</dbReference>
<evidence type="ECO:0000256" key="10">
    <source>
        <dbReference type="ARBA" id="ARBA00030057"/>
    </source>
</evidence>
<gene>
    <name evidence="12" type="ORF">LEBEIBBM_00007</name>
</gene>
<dbReference type="GO" id="GO:0044281">
    <property type="term" value="P:small molecule metabolic process"/>
    <property type="evidence" value="ECO:0007669"/>
    <property type="project" value="UniProtKB-ARBA"/>
</dbReference>
<keyword evidence="4" id="KW-0963">Cytoplasm</keyword>
<dbReference type="Gene3D" id="3.30.930.10">
    <property type="entry name" value="Bira Bifunctional Protein, Domain 2"/>
    <property type="match status" value="1"/>
</dbReference>
<reference evidence="12" key="1">
    <citation type="submission" date="2020-06" db="EMBL/GenBank/DDBJ databases">
        <title>Unique genomic features of the anaerobic methanotrophic archaea.</title>
        <authorList>
            <person name="Chadwick G.L."/>
            <person name="Skennerton C.T."/>
            <person name="Laso-Perez R."/>
            <person name="Leu A.O."/>
            <person name="Speth D.R."/>
            <person name="Yu H."/>
            <person name="Morgan-Lang C."/>
            <person name="Hatzenpichler R."/>
            <person name="Goudeau D."/>
            <person name="Malmstrom R."/>
            <person name="Brazelton W.J."/>
            <person name="Woyke T."/>
            <person name="Hallam S.J."/>
            <person name="Tyson G.W."/>
            <person name="Wegener G."/>
            <person name="Boetius A."/>
            <person name="Orphan V."/>
        </authorList>
    </citation>
    <scope>NUCLEOTIDE SEQUENCE</scope>
</reference>
<dbReference type="InterPro" id="IPR045864">
    <property type="entry name" value="aa-tRNA-synth_II/BPL/LPL"/>
</dbReference>
<keyword evidence="6" id="KW-0547">Nucleotide-binding</keyword>
<accession>A0A7G9Z6A8</accession>
<comment type="subcellular location">
    <subcellularLocation>
        <location evidence="1">Cytoplasm</location>
    </subcellularLocation>
</comment>
<dbReference type="Gene3D" id="3.40.50.800">
    <property type="entry name" value="Anticodon-binding domain"/>
    <property type="match status" value="1"/>
</dbReference>
<dbReference type="Pfam" id="PF00587">
    <property type="entry name" value="tRNA-synt_2b"/>
    <property type="match status" value="1"/>
</dbReference>
<dbReference type="NCBIfam" id="TIGR00389">
    <property type="entry name" value="glyS_dimeric"/>
    <property type="match status" value="1"/>
</dbReference>
<dbReference type="CDD" id="cd00858">
    <property type="entry name" value="GlyRS_anticodon"/>
    <property type="match status" value="1"/>
</dbReference>
<proteinExistence type="inferred from homology"/>
<protein>
    <recommendedName>
        <fullName evidence="3">glycine--tRNA ligase</fullName>
        <ecNumber evidence="3">6.1.1.14</ecNumber>
    </recommendedName>
    <alternativeName>
        <fullName evidence="10">Diadenosine tetraphosphate synthetase</fullName>
    </alternativeName>
</protein>
<organism evidence="12">
    <name type="scientific">Candidatus Methanophaga sp. ANME-1 ERB7</name>
    <dbReference type="NCBI Taxonomy" id="2759913"/>
    <lineage>
        <taxon>Archaea</taxon>
        <taxon>Methanobacteriati</taxon>
        <taxon>Methanobacteriota</taxon>
        <taxon>Stenosarchaea group</taxon>
        <taxon>Methanomicrobia</taxon>
        <taxon>Candidatus Methanophagales</taxon>
        <taxon>Candidatus Methanophagaceae</taxon>
        <taxon>Candidatus Methanophaga</taxon>
    </lineage>
</organism>
<evidence type="ECO:0000256" key="6">
    <source>
        <dbReference type="ARBA" id="ARBA00022741"/>
    </source>
</evidence>
<dbReference type="FunFam" id="3.40.50.800:FF:000002">
    <property type="entry name" value="Glycine--tRNA ligase"/>
    <property type="match status" value="1"/>
</dbReference>
<evidence type="ECO:0000256" key="5">
    <source>
        <dbReference type="ARBA" id="ARBA00022598"/>
    </source>
</evidence>
<comment type="similarity">
    <text evidence="2">Belongs to the class-II aminoacyl-tRNA synthetase family.</text>
</comment>
<dbReference type="InterPro" id="IPR002314">
    <property type="entry name" value="aa-tRNA-synt_IIb"/>
</dbReference>
<evidence type="ECO:0000256" key="1">
    <source>
        <dbReference type="ARBA" id="ARBA00004496"/>
    </source>
</evidence>
<dbReference type="CDD" id="cd00774">
    <property type="entry name" value="GlyRS-like_core"/>
    <property type="match status" value="1"/>
</dbReference>
<evidence type="ECO:0000256" key="9">
    <source>
        <dbReference type="ARBA" id="ARBA00023146"/>
    </source>
</evidence>
<dbReference type="EMBL" id="MT631630">
    <property type="protein sequence ID" value="QNO55792.1"/>
    <property type="molecule type" value="Genomic_DNA"/>
</dbReference>
<dbReference type="GO" id="GO:0006426">
    <property type="term" value="P:glycyl-tRNA aminoacylation"/>
    <property type="evidence" value="ECO:0007669"/>
    <property type="project" value="InterPro"/>
</dbReference>
<dbReference type="SUPFAM" id="SSF55681">
    <property type="entry name" value="Class II aaRS and biotin synthetases"/>
    <property type="match status" value="1"/>
</dbReference>
<keyword evidence="9" id="KW-0030">Aminoacyl-tRNA synthetase</keyword>
<evidence type="ECO:0000256" key="8">
    <source>
        <dbReference type="ARBA" id="ARBA00022917"/>
    </source>
</evidence>
<evidence type="ECO:0000256" key="4">
    <source>
        <dbReference type="ARBA" id="ARBA00022490"/>
    </source>
</evidence>
<dbReference type="GO" id="GO:0005524">
    <property type="term" value="F:ATP binding"/>
    <property type="evidence" value="ECO:0007669"/>
    <property type="project" value="UniProtKB-KW"/>
</dbReference>
<feature type="domain" description="Aminoacyl-transfer RNA synthetases class-II family profile" evidence="11">
    <location>
        <begin position="13"/>
        <end position="402"/>
    </location>
</feature>
<dbReference type="InterPro" id="IPR006195">
    <property type="entry name" value="aa-tRNA-synth_II"/>
</dbReference>
<evidence type="ECO:0000256" key="7">
    <source>
        <dbReference type="ARBA" id="ARBA00022840"/>
    </source>
</evidence>
<evidence type="ECO:0000256" key="2">
    <source>
        <dbReference type="ARBA" id="ARBA00008226"/>
    </source>
</evidence>
<dbReference type="InterPro" id="IPR027031">
    <property type="entry name" value="Gly-tRNA_synthase/POLG2"/>
</dbReference>
<dbReference type="GO" id="GO:0004820">
    <property type="term" value="F:glycine-tRNA ligase activity"/>
    <property type="evidence" value="ECO:0007669"/>
    <property type="project" value="UniProtKB-EC"/>
</dbReference>
<evidence type="ECO:0000256" key="3">
    <source>
        <dbReference type="ARBA" id="ARBA00012829"/>
    </source>
</evidence>
<dbReference type="PRINTS" id="PR01043">
    <property type="entry name" value="TRNASYNTHGLY"/>
</dbReference>
<dbReference type="NCBIfam" id="NF003211">
    <property type="entry name" value="PRK04173.1"/>
    <property type="match status" value="1"/>
</dbReference>
<dbReference type="InterPro" id="IPR002315">
    <property type="entry name" value="tRNA-synt_gly"/>
</dbReference>
<keyword evidence="8" id="KW-0648">Protein biosynthesis</keyword>
<dbReference type="PROSITE" id="PS50862">
    <property type="entry name" value="AA_TRNA_LIGASE_II"/>
    <property type="match status" value="1"/>
</dbReference>
<sequence length="486" mass="55200">MSDTGSSKGAPKDEVAELARRRGYLGQAFEIYGAAAGFYDYGPLGAGLKRRVENQWRDFYMREGFYEIETTSVVPRSVFEASGHLESFTDPTVVCTRCKNFFRVAEDLDVGKRCPDCGGVLEAAGEINLMFPTRIGVPKAGSEEKTKSEAYLRPETAQGIFLNFQRLLRFNRDKLPFGIIQIGKAYRNEISPRQSLIRLREFTLAEVEVFVAPSEKNSHPKFEAVADRKLRLVPASSNTNYELGIENYEEKSVGEAVRSGIIANEYLGYHIAKVDEFLEGLGIPRAKLRFRQHQRDEMAHYATDCWDAEFLSDRYGWMEIVGVADRGDYDLKAHASSSNTDMSVRTEQGKIIPHVIEPSYGIDRIFYALLESAYYKEQVGKENRQVLKLKTELAPIKAAVFPLLNKAELKEKAREVFQNLRDASIFVEYDGSGSIGRRYRRQDEIGTPYCITIDYETLEDDAVTIRERDTMKQVRVPIAEVEKMLL</sequence>
<evidence type="ECO:0000259" key="11">
    <source>
        <dbReference type="PROSITE" id="PS50862"/>
    </source>
</evidence>
<dbReference type="PANTHER" id="PTHR10745:SF0">
    <property type="entry name" value="GLYCINE--TRNA LIGASE"/>
    <property type="match status" value="1"/>
</dbReference>
<dbReference type="GO" id="GO:0005737">
    <property type="term" value="C:cytoplasm"/>
    <property type="evidence" value="ECO:0007669"/>
    <property type="project" value="UniProtKB-SubCell"/>
</dbReference>
<dbReference type="InterPro" id="IPR036621">
    <property type="entry name" value="Anticodon-bd_dom_sf"/>
</dbReference>
<dbReference type="Pfam" id="PF03129">
    <property type="entry name" value="HGTP_anticodon"/>
    <property type="match status" value="1"/>
</dbReference>
<keyword evidence="5" id="KW-0436">Ligase</keyword>
<dbReference type="AlphaFoldDB" id="A0A7G9Z6A8"/>
<dbReference type="SUPFAM" id="SSF52954">
    <property type="entry name" value="Class II aaRS ABD-related"/>
    <property type="match status" value="1"/>
</dbReference>
<dbReference type="EC" id="6.1.1.14" evidence="3"/>
<name>A0A7G9Z6A8_9EURY</name>
<evidence type="ECO:0000313" key="12">
    <source>
        <dbReference type="EMBL" id="QNO55792.1"/>
    </source>
</evidence>
<keyword evidence="7" id="KW-0067">ATP-binding</keyword>